<sequence length="381" mass="40348">MDPAARPRARRRVRAVGVQPVARAAGARAGAVPVTDLLSPSVDEELRAFFADARTRAGEYGQHYAALWESLEQQSSGGKRIRPKLVYAAYQGLGGDDRHVATRVAIAFELLHTAFLIHDDVIDRDTVRRGAPNIAARFAGRARAHGADDRACEVWGETAAVLAGDLALSRAHREIATLPVDPDRRAALLDILDRAVFVSAAGELADVVHAGSHHPPEVARVVATLEQKTAVYSFECPLTAGAVLAGAGDGAIGALARYGRLVGVAFQITDDILGVFGDPAITGKSAASDLREGKQTALTAHAATTDAWPAIASRLGDPDLDDEGADVMRQALRACGALEAARRLADEYVTLARYELDAEDLPAALRAELGDLAQRAAERAR</sequence>
<dbReference type="Pfam" id="PF00348">
    <property type="entry name" value="polyprenyl_synt"/>
    <property type="match status" value="1"/>
</dbReference>
<proteinExistence type="inferred from homology"/>
<keyword evidence="4" id="KW-0479">Metal-binding</keyword>
<comment type="similarity">
    <text evidence="2 6">Belongs to the FPP/GGPP synthase family.</text>
</comment>
<dbReference type="CDD" id="cd00685">
    <property type="entry name" value="Trans_IPPS_HT"/>
    <property type="match status" value="1"/>
</dbReference>
<evidence type="ECO:0000256" key="2">
    <source>
        <dbReference type="ARBA" id="ARBA00006706"/>
    </source>
</evidence>
<dbReference type="Gene3D" id="1.10.600.10">
    <property type="entry name" value="Farnesyl Diphosphate Synthase"/>
    <property type="match status" value="1"/>
</dbReference>
<keyword evidence="5" id="KW-0460">Magnesium</keyword>
<comment type="caution">
    <text evidence="7">The sequence shown here is derived from an EMBL/GenBank/DDBJ whole genome shotgun (WGS) entry which is preliminary data.</text>
</comment>
<dbReference type="Proteomes" id="UP000325243">
    <property type="component" value="Unassembled WGS sequence"/>
</dbReference>
<keyword evidence="8" id="KW-1185">Reference proteome</keyword>
<dbReference type="SFLD" id="SFLDS00005">
    <property type="entry name" value="Isoprenoid_Synthase_Type_I"/>
    <property type="match status" value="1"/>
</dbReference>
<dbReference type="PANTHER" id="PTHR12001">
    <property type="entry name" value="GERANYLGERANYL PYROPHOSPHATE SYNTHASE"/>
    <property type="match status" value="1"/>
</dbReference>
<dbReference type="GO" id="GO:0046872">
    <property type="term" value="F:metal ion binding"/>
    <property type="evidence" value="ECO:0007669"/>
    <property type="project" value="UniProtKB-KW"/>
</dbReference>
<dbReference type="InterPro" id="IPR033749">
    <property type="entry name" value="Polyprenyl_synt_CS"/>
</dbReference>
<reference evidence="7 8" key="1">
    <citation type="submission" date="2019-08" db="EMBL/GenBank/DDBJ databases">
        <authorList>
            <person name="Hu J."/>
        </authorList>
    </citation>
    <scope>NUCLEOTIDE SEQUENCE [LARGE SCALE GENOMIC DNA]</scope>
    <source>
        <strain evidence="7 8">NEAU-184</strain>
    </source>
</reference>
<protein>
    <submittedName>
        <fullName evidence="7">Polyprenyl synthetase family protein</fullName>
    </submittedName>
</protein>
<evidence type="ECO:0000256" key="6">
    <source>
        <dbReference type="RuleBase" id="RU004466"/>
    </source>
</evidence>
<dbReference type="PANTHER" id="PTHR12001:SF85">
    <property type="entry name" value="SHORT CHAIN ISOPRENYL DIPHOSPHATE SYNTHASE"/>
    <property type="match status" value="1"/>
</dbReference>
<dbReference type="PROSITE" id="PS00723">
    <property type="entry name" value="POLYPRENYL_SYNTHASE_1"/>
    <property type="match status" value="1"/>
</dbReference>
<evidence type="ECO:0000256" key="3">
    <source>
        <dbReference type="ARBA" id="ARBA00022679"/>
    </source>
</evidence>
<comment type="cofactor">
    <cofactor evidence="1">
        <name>Mg(2+)</name>
        <dbReference type="ChEBI" id="CHEBI:18420"/>
    </cofactor>
</comment>
<evidence type="ECO:0000256" key="5">
    <source>
        <dbReference type="ARBA" id="ARBA00022842"/>
    </source>
</evidence>
<evidence type="ECO:0000256" key="4">
    <source>
        <dbReference type="ARBA" id="ARBA00022723"/>
    </source>
</evidence>
<dbReference type="GO" id="GO:0008299">
    <property type="term" value="P:isoprenoid biosynthetic process"/>
    <property type="evidence" value="ECO:0007669"/>
    <property type="project" value="InterPro"/>
</dbReference>
<keyword evidence="3 6" id="KW-0808">Transferase</keyword>
<dbReference type="InterPro" id="IPR008949">
    <property type="entry name" value="Isoprenoid_synthase_dom_sf"/>
</dbReference>
<evidence type="ECO:0000313" key="7">
    <source>
        <dbReference type="EMBL" id="TYL51108.1"/>
    </source>
</evidence>
<name>A0A5S4UYC3_9MICO</name>
<dbReference type="InterPro" id="IPR000092">
    <property type="entry name" value="Polyprenyl_synt"/>
</dbReference>
<dbReference type="SUPFAM" id="SSF48576">
    <property type="entry name" value="Terpenoid synthases"/>
    <property type="match status" value="1"/>
</dbReference>
<accession>A0A5S4UYC3</accession>
<dbReference type="GO" id="GO:0004659">
    <property type="term" value="F:prenyltransferase activity"/>
    <property type="evidence" value="ECO:0007669"/>
    <property type="project" value="InterPro"/>
</dbReference>
<dbReference type="PROSITE" id="PS00444">
    <property type="entry name" value="POLYPRENYL_SYNTHASE_2"/>
    <property type="match status" value="1"/>
</dbReference>
<organism evidence="7 8">
    <name type="scientific">Agromyces mariniharenae</name>
    <dbReference type="NCBI Taxonomy" id="2604423"/>
    <lineage>
        <taxon>Bacteria</taxon>
        <taxon>Bacillati</taxon>
        <taxon>Actinomycetota</taxon>
        <taxon>Actinomycetes</taxon>
        <taxon>Micrococcales</taxon>
        <taxon>Microbacteriaceae</taxon>
        <taxon>Agromyces</taxon>
    </lineage>
</organism>
<dbReference type="AlphaFoldDB" id="A0A5S4UYC3"/>
<dbReference type="EMBL" id="VSSB01000002">
    <property type="protein sequence ID" value="TYL51108.1"/>
    <property type="molecule type" value="Genomic_DNA"/>
</dbReference>
<evidence type="ECO:0000256" key="1">
    <source>
        <dbReference type="ARBA" id="ARBA00001946"/>
    </source>
</evidence>
<gene>
    <name evidence="7" type="ORF">FYC51_18460</name>
</gene>
<evidence type="ECO:0000313" key="8">
    <source>
        <dbReference type="Proteomes" id="UP000325243"/>
    </source>
</evidence>